<proteinExistence type="predicted"/>
<evidence type="ECO:0008006" key="3">
    <source>
        <dbReference type="Google" id="ProtNLM"/>
    </source>
</evidence>
<name>A0ABU0S535_9HYPH</name>
<evidence type="ECO:0000313" key="1">
    <source>
        <dbReference type="EMBL" id="MDQ0995866.1"/>
    </source>
</evidence>
<sequence length="84" mass="9867">MERFIRRDDAQYSAEDWSCMELALRMACQALSRDPKNGEHSGRAARMVLTLWEQGLRDAEEIALRVVNRELELIELARAEYQRK</sequence>
<dbReference type="Proteomes" id="UP001237780">
    <property type="component" value="Unassembled WGS sequence"/>
</dbReference>
<comment type="caution">
    <text evidence="1">The sequence shown here is derived from an EMBL/GenBank/DDBJ whole genome shotgun (WGS) entry which is preliminary data.</text>
</comment>
<protein>
    <recommendedName>
        <fullName evidence="3">DUF982 domain-containing protein</fullName>
    </recommendedName>
</protein>
<gene>
    <name evidence="1" type="ORF">QFZ34_001043</name>
</gene>
<dbReference type="EMBL" id="JAUSZT010000002">
    <property type="protein sequence ID" value="MDQ0995866.1"/>
    <property type="molecule type" value="Genomic_DNA"/>
</dbReference>
<organism evidence="1 2">
    <name type="scientific">Phyllobacterium ifriqiyense</name>
    <dbReference type="NCBI Taxonomy" id="314238"/>
    <lineage>
        <taxon>Bacteria</taxon>
        <taxon>Pseudomonadati</taxon>
        <taxon>Pseudomonadota</taxon>
        <taxon>Alphaproteobacteria</taxon>
        <taxon>Hyphomicrobiales</taxon>
        <taxon>Phyllobacteriaceae</taxon>
        <taxon>Phyllobacterium</taxon>
    </lineage>
</organism>
<dbReference type="RefSeq" id="WP_307277719.1">
    <property type="nucleotide sequence ID" value="NZ_JAUSZT010000002.1"/>
</dbReference>
<evidence type="ECO:0000313" key="2">
    <source>
        <dbReference type="Proteomes" id="UP001237780"/>
    </source>
</evidence>
<accession>A0ABU0S535</accession>
<keyword evidence="2" id="KW-1185">Reference proteome</keyword>
<reference evidence="1 2" key="1">
    <citation type="submission" date="2023-07" db="EMBL/GenBank/DDBJ databases">
        <title>Comparative genomics of wheat-associated soil bacteria to identify genetic determinants of phenazine resistance.</title>
        <authorList>
            <person name="Mouncey N."/>
        </authorList>
    </citation>
    <scope>NUCLEOTIDE SEQUENCE [LARGE SCALE GENOMIC DNA]</scope>
    <source>
        <strain evidence="1 2">W4I11</strain>
    </source>
</reference>